<feature type="domain" description="DEP" evidence="4">
    <location>
        <begin position="365"/>
        <end position="439"/>
    </location>
</feature>
<dbReference type="PANTHER" id="PTHR34826:SF2">
    <property type="entry name" value="UPF0590 PROTEIN C409.17C"/>
    <property type="match status" value="1"/>
</dbReference>
<feature type="region of interest" description="Disordered" evidence="2">
    <location>
        <begin position="792"/>
        <end position="811"/>
    </location>
</feature>
<keyword evidence="1" id="KW-0175">Coiled coil</keyword>
<feature type="compositionally biased region" description="Gly residues" evidence="2">
    <location>
        <begin position="903"/>
        <end position="920"/>
    </location>
</feature>
<evidence type="ECO:0000259" key="4">
    <source>
        <dbReference type="PROSITE" id="PS50186"/>
    </source>
</evidence>
<dbReference type="Gene3D" id="2.30.29.30">
    <property type="entry name" value="Pleckstrin-homology domain (PH domain)/Phosphotyrosine-binding domain (PTB)"/>
    <property type="match status" value="1"/>
</dbReference>
<evidence type="ECO:0000313" key="6">
    <source>
        <dbReference type="Proteomes" id="UP000002630"/>
    </source>
</evidence>
<proteinExistence type="predicted"/>
<feature type="region of interest" description="Disordered" evidence="2">
    <location>
        <begin position="50"/>
        <end position="86"/>
    </location>
</feature>
<feature type="compositionally biased region" description="Low complexity" evidence="2">
    <location>
        <begin position="527"/>
        <end position="546"/>
    </location>
</feature>
<dbReference type="EMBL" id="FN649137">
    <property type="protein sequence ID" value="CBN73937.1"/>
    <property type="molecule type" value="Genomic_DNA"/>
</dbReference>
<dbReference type="SUPFAM" id="SSF50729">
    <property type="entry name" value="PH domain-like"/>
    <property type="match status" value="1"/>
</dbReference>
<feature type="region of interest" description="Disordered" evidence="2">
    <location>
        <begin position="823"/>
        <end position="865"/>
    </location>
</feature>
<keyword evidence="6" id="KW-1185">Reference proteome</keyword>
<dbReference type="Pfam" id="PF00610">
    <property type="entry name" value="DEP"/>
    <property type="match status" value="1"/>
</dbReference>
<dbReference type="AlphaFoldDB" id="D8LTP0"/>
<gene>
    <name evidence="5" type="ORF">Esi_0009_0073</name>
</gene>
<dbReference type="InterPro" id="IPR000591">
    <property type="entry name" value="DEP_dom"/>
</dbReference>
<dbReference type="Pfam" id="PF08588">
    <property type="entry name" value="Duc1"/>
    <property type="match status" value="1"/>
</dbReference>
<feature type="compositionally biased region" description="Basic and acidic residues" evidence="2">
    <location>
        <begin position="288"/>
        <end position="297"/>
    </location>
</feature>
<dbReference type="SMART" id="SM00049">
    <property type="entry name" value="DEP"/>
    <property type="match status" value="1"/>
</dbReference>
<dbReference type="eggNOG" id="ENOG502SAPD">
    <property type="taxonomic scope" value="Eukaryota"/>
</dbReference>
<dbReference type="InterPro" id="IPR001849">
    <property type="entry name" value="PH_domain"/>
</dbReference>
<accession>D8LTP0</accession>
<dbReference type="OrthoDB" id="42898at2759"/>
<dbReference type="InterPro" id="IPR036390">
    <property type="entry name" value="WH_DNA-bd_sf"/>
</dbReference>
<dbReference type="EMBL" id="FN649732">
    <property type="protein sequence ID" value="CBN73937.1"/>
    <property type="molecule type" value="Genomic_DNA"/>
</dbReference>
<dbReference type="InParanoid" id="D8LTP0"/>
<organism evidence="5 6">
    <name type="scientific">Ectocarpus siliculosus</name>
    <name type="common">Brown alga</name>
    <name type="synonym">Conferva siliculosa</name>
    <dbReference type="NCBI Taxonomy" id="2880"/>
    <lineage>
        <taxon>Eukaryota</taxon>
        <taxon>Sar</taxon>
        <taxon>Stramenopiles</taxon>
        <taxon>Ochrophyta</taxon>
        <taxon>PX clade</taxon>
        <taxon>Phaeophyceae</taxon>
        <taxon>Ectocarpales</taxon>
        <taxon>Ectocarpaceae</taxon>
        <taxon>Ectocarpus</taxon>
    </lineage>
</organism>
<feature type="region of interest" description="Disordered" evidence="2">
    <location>
        <begin position="246"/>
        <end position="312"/>
    </location>
</feature>
<evidence type="ECO:0000259" key="3">
    <source>
        <dbReference type="PROSITE" id="PS50003"/>
    </source>
</evidence>
<feature type="compositionally biased region" description="Polar residues" evidence="2">
    <location>
        <begin position="792"/>
        <end position="807"/>
    </location>
</feature>
<feature type="compositionally biased region" description="Gly residues" evidence="2">
    <location>
        <begin position="471"/>
        <end position="480"/>
    </location>
</feature>
<name>D8LTP0_ECTSI</name>
<dbReference type="PANTHER" id="PTHR34826">
    <property type="entry name" value="UPF0590 PROTEIN C409.17C"/>
    <property type="match status" value="1"/>
</dbReference>
<feature type="compositionally biased region" description="Basic and acidic residues" evidence="2">
    <location>
        <begin position="500"/>
        <end position="509"/>
    </location>
</feature>
<feature type="compositionally biased region" description="Gly residues" evidence="2">
    <location>
        <begin position="512"/>
        <end position="526"/>
    </location>
</feature>
<evidence type="ECO:0008006" key="7">
    <source>
        <dbReference type="Google" id="ProtNLM"/>
    </source>
</evidence>
<feature type="compositionally biased region" description="Low complexity" evidence="2">
    <location>
        <begin position="27"/>
        <end position="36"/>
    </location>
</feature>
<dbReference type="SMART" id="SM00233">
    <property type="entry name" value="PH"/>
    <property type="match status" value="1"/>
</dbReference>
<dbReference type="Gene3D" id="1.10.10.10">
    <property type="entry name" value="Winged helix-like DNA-binding domain superfamily/Winged helix DNA-binding domain"/>
    <property type="match status" value="1"/>
</dbReference>
<dbReference type="InterPro" id="IPR013897">
    <property type="entry name" value="Duc1"/>
</dbReference>
<evidence type="ECO:0000256" key="1">
    <source>
        <dbReference type="SAM" id="Coils"/>
    </source>
</evidence>
<dbReference type="InterPro" id="IPR011993">
    <property type="entry name" value="PH-like_dom_sf"/>
</dbReference>
<sequence>MASTPSQPGNSPGAPEQGTPSSGGSKGIISSVSRAASSVALRGRSATLNALHIGRGQNRTESSASPLPPGNVKGETASGHHPFGSLSGISSTATSALRGLASGVHLGAGGNGAGGVGGSGSTTNSEVGLGSGRLSHELPSIRKGYLLMLTKPGQTWSGTAGGGGGVGVEAGSGEWSERFFYLLGHFLRYKKQSRNLTSVNLKQTDHVEFNLQSAIVETLEDAQEREGVEGASVSSHPRRKHAFRLVPTPASEEKPSPASPTALSTTSFGEARTSRSSTTPCEAALAKDAAEAEERNSRGSWSQASACNGGGKPPQQVWVLAATSEKERAMWMQAIREAISLGRELLSCGEAGCEPGPLFALARRMSEELEVRDRHHRLRFYRSCFLGEDAVSWLQSECGPCSVEEALWRGNKMVAAGLIYHCTYGHSLENSRLFYKFANSVVSASGGSRVSLSRQTSGERIGAKGSRFGAKGVGSGGGLTDGNRPYRSTNDLTGIVSRSSGEHNYDHHRYFGGAGERGSNGEGGGSSDASSEDSGSVVSVDNSGSAVCRGEAGPSSAMEGEGRGVGSGVVSLSKSVVAATAAAASSDGRSGFRESSGGHAGEKKATTRRIARELEELKLACAEMERSQMRTERQMQAFATGLLACVETSMDGALASTAAALALAAFGLALQAVHLDGSGRPAAVAAAGAAAAGEEDGDLAGGTPFALRILQAMLIALVAIALRSYANGREAVGRAIEATKGLCCGGMMPSSGFDQGWGGGSGGAMGKAAAADGFAVPLLHPGQAKELFRTTFGNGTRSRSGTESTPPAGSLNILSRVASNKAPALPPQLADPPQLAERSRGGPMSSDSCPPPLPELSSDVMSRDSSSVAVAGADSAARVSASVAVREGAAGIEARGTDKDKGGGVVDGGGGVAAAGGVGGERPELASLPPEKEWPHHPIFVRLSPSVGDQVRLDGHEPNSSIPVNSDDIAVPFETPLFKGRLLVRVAGLPGDGAQDYFRGKKRLMQCAVQGEFKKELPFDRVYTGQAYDRPFTQLPAKWLIRSAFSLIRRLSPALREDITGERPYMVSPLAATAQSMRAEAPGDEVAIVGDLGEETGLLGESFMDSRVPSSARKKFFNNPRNLKAYSFKPGVVYTFDFYQHLYNAVTFELDLGFRKVKLADYLNHQPAQARANNKFGSR</sequence>
<protein>
    <recommendedName>
        <fullName evidence="7">PH domain-containing protein</fullName>
    </recommendedName>
</protein>
<dbReference type="CDD" id="cd04371">
    <property type="entry name" value="DEP"/>
    <property type="match status" value="1"/>
</dbReference>
<dbReference type="PROSITE" id="PS50003">
    <property type="entry name" value="PH_DOMAIN"/>
    <property type="match status" value="1"/>
</dbReference>
<feature type="region of interest" description="Disordered" evidence="2">
    <location>
        <begin position="453"/>
        <end position="565"/>
    </location>
</feature>
<feature type="region of interest" description="Disordered" evidence="2">
    <location>
        <begin position="583"/>
        <end position="606"/>
    </location>
</feature>
<feature type="region of interest" description="Disordered" evidence="2">
    <location>
        <begin position="1"/>
        <end position="36"/>
    </location>
</feature>
<feature type="domain" description="PH" evidence="3">
    <location>
        <begin position="139"/>
        <end position="340"/>
    </location>
</feature>
<dbReference type="GO" id="GO:0035556">
    <property type="term" value="P:intracellular signal transduction"/>
    <property type="evidence" value="ECO:0007669"/>
    <property type="project" value="InterPro"/>
</dbReference>
<evidence type="ECO:0000256" key="2">
    <source>
        <dbReference type="SAM" id="MobiDB-lite"/>
    </source>
</evidence>
<dbReference type="Proteomes" id="UP000002630">
    <property type="component" value="Linkage Group LG07"/>
</dbReference>
<feature type="region of interest" description="Disordered" evidence="2">
    <location>
        <begin position="894"/>
        <end position="933"/>
    </location>
</feature>
<dbReference type="InterPro" id="IPR036388">
    <property type="entry name" value="WH-like_DNA-bd_sf"/>
</dbReference>
<dbReference type="SUPFAM" id="SSF46785">
    <property type="entry name" value="Winged helix' DNA-binding domain"/>
    <property type="match status" value="1"/>
</dbReference>
<dbReference type="PROSITE" id="PS50186">
    <property type="entry name" value="DEP"/>
    <property type="match status" value="1"/>
</dbReference>
<evidence type="ECO:0000313" key="5">
    <source>
        <dbReference type="EMBL" id="CBN73937.1"/>
    </source>
</evidence>
<feature type="coiled-coil region" evidence="1">
    <location>
        <begin position="607"/>
        <end position="634"/>
    </location>
</feature>
<reference evidence="5 6" key="1">
    <citation type="journal article" date="2010" name="Nature">
        <title>The Ectocarpus genome and the independent evolution of multicellularity in brown algae.</title>
        <authorList>
            <person name="Cock J.M."/>
            <person name="Sterck L."/>
            <person name="Rouze P."/>
            <person name="Scornet D."/>
            <person name="Allen A.E."/>
            <person name="Amoutzias G."/>
            <person name="Anthouard V."/>
            <person name="Artiguenave F."/>
            <person name="Aury J.M."/>
            <person name="Badger J.H."/>
            <person name="Beszteri B."/>
            <person name="Billiau K."/>
            <person name="Bonnet E."/>
            <person name="Bothwell J.H."/>
            <person name="Bowler C."/>
            <person name="Boyen C."/>
            <person name="Brownlee C."/>
            <person name="Carrano C.J."/>
            <person name="Charrier B."/>
            <person name="Cho G.Y."/>
            <person name="Coelho S.M."/>
            <person name="Collen J."/>
            <person name="Corre E."/>
            <person name="Da Silva C."/>
            <person name="Delage L."/>
            <person name="Delaroque N."/>
            <person name="Dittami S.M."/>
            <person name="Doulbeau S."/>
            <person name="Elias M."/>
            <person name="Farnham G."/>
            <person name="Gachon C.M."/>
            <person name="Gschloessl B."/>
            <person name="Heesch S."/>
            <person name="Jabbari K."/>
            <person name="Jubin C."/>
            <person name="Kawai H."/>
            <person name="Kimura K."/>
            <person name="Kloareg B."/>
            <person name="Kupper F.C."/>
            <person name="Lang D."/>
            <person name="Le Bail A."/>
            <person name="Leblanc C."/>
            <person name="Lerouge P."/>
            <person name="Lohr M."/>
            <person name="Lopez P.J."/>
            <person name="Martens C."/>
            <person name="Maumus F."/>
            <person name="Michel G."/>
            <person name="Miranda-Saavedra D."/>
            <person name="Morales J."/>
            <person name="Moreau H."/>
            <person name="Motomura T."/>
            <person name="Nagasato C."/>
            <person name="Napoli C.A."/>
            <person name="Nelson D.R."/>
            <person name="Nyvall-Collen P."/>
            <person name="Peters A.F."/>
            <person name="Pommier C."/>
            <person name="Potin P."/>
            <person name="Poulain J."/>
            <person name="Quesneville H."/>
            <person name="Read B."/>
            <person name="Rensing S.A."/>
            <person name="Ritter A."/>
            <person name="Rousvoal S."/>
            <person name="Samanta M."/>
            <person name="Samson G."/>
            <person name="Schroeder D.C."/>
            <person name="Segurens B."/>
            <person name="Strittmatter M."/>
            <person name="Tonon T."/>
            <person name="Tregear J.W."/>
            <person name="Valentin K."/>
            <person name="von Dassow P."/>
            <person name="Yamagishi T."/>
            <person name="Van de Peer Y."/>
            <person name="Wincker P."/>
        </authorList>
    </citation>
    <scope>NUCLEOTIDE SEQUENCE [LARGE SCALE GENOMIC DNA]</scope>
    <source>
        <strain evidence="6">Ec32 / CCAP1310/4</strain>
    </source>
</reference>
<feature type="compositionally biased region" description="Polar residues" evidence="2">
    <location>
        <begin position="1"/>
        <end position="10"/>
    </location>
</feature>
<feature type="compositionally biased region" description="Polar residues" evidence="2">
    <location>
        <begin position="486"/>
        <end position="499"/>
    </location>
</feature>